<accession>A0A1E5R482</accession>
<feature type="compositionally biased region" description="Polar residues" evidence="2">
    <location>
        <begin position="11"/>
        <end position="21"/>
    </location>
</feature>
<comment type="caution">
    <text evidence="3">The sequence shown here is derived from an EMBL/GenBank/DDBJ whole genome shotgun (WGS) entry which is preliminary data.</text>
</comment>
<sequence>MNSQHYEHSHQQMNPLSYQNQYSYPSPQKSTSSSVPYPIDEYQYKEIEQRRVLQQQRVASNTSSPLRKPHSQQVSIRSPPPQLVSQASQNSVLSNTSIYAKELAFFEYFGHTYNEVISDSTENTAFTPYIQLKWAITLFIFSFHPPFVQHYNINCVELHRPLNQKELHHNSRIILEHAMKVLSRLCTPINGKRNFPGGYPMALYFMGQLYSQRLDFDFLLGFFDNDPIGSQQCNINKTEYNELLKNLQINLSNNKILPLNEYNAFKYYDKCYKALHMSEEESASDWILCGVSNLFRLAVCLEHGRGCDLDVMKSMRLFWEAWKDWKDPVSGYKMASKIFKEENNYTMMEELKGILRKDDVINTALRILKELDTPQSNFEMAKYYERMYMEERFDIYDKDLLSKLILKCYLRSFELDYNLASWKLGQIFEFGLYGQQVDTKKSLNFYYHDTTFPLNCLSISGWLLTGDKSIGLKPDDNESFSWLKRAYNCTNGPRYNKVLYGLGIYHKFGIGCERDQAKCLEYMQKAAELNHPGAKKFLLEN</sequence>
<dbReference type="SUPFAM" id="SSF81901">
    <property type="entry name" value="HCP-like"/>
    <property type="match status" value="1"/>
</dbReference>
<evidence type="ECO:0000256" key="2">
    <source>
        <dbReference type="SAM" id="MobiDB-lite"/>
    </source>
</evidence>
<feature type="compositionally biased region" description="Low complexity" evidence="2">
    <location>
        <begin position="22"/>
        <end position="37"/>
    </location>
</feature>
<dbReference type="Proteomes" id="UP000095605">
    <property type="component" value="Unassembled WGS sequence"/>
</dbReference>
<keyword evidence="1" id="KW-0677">Repeat</keyword>
<dbReference type="AlphaFoldDB" id="A0A1E5R482"/>
<feature type="compositionally biased region" description="Polar residues" evidence="2">
    <location>
        <begin position="54"/>
        <end position="76"/>
    </location>
</feature>
<protein>
    <submittedName>
        <fullName evidence="3">Activator of C kinase protein 1</fullName>
    </submittedName>
</protein>
<proteinExistence type="predicted"/>
<evidence type="ECO:0000313" key="3">
    <source>
        <dbReference type="EMBL" id="OEJ81383.1"/>
    </source>
</evidence>
<name>A0A1E5R482_9ASCO</name>
<dbReference type="InterPro" id="IPR011990">
    <property type="entry name" value="TPR-like_helical_dom_sf"/>
</dbReference>
<dbReference type="InterPro" id="IPR006597">
    <property type="entry name" value="Sel1-like"/>
</dbReference>
<feature type="region of interest" description="Disordered" evidence="2">
    <location>
        <begin position="54"/>
        <end position="83"/>
    </location>
</feature>
<organism evidence="3 4">
    <name type="scientific">Hanseniaspora opuntiae</name>
    <dbReference type="NCBI Taxonomy" id="211096"/>
    <lineage>
        <taxon>Eukaryota</taxon>
        <taxon>Fungi</taxon>
        <taxon>Dikarya</taxon>
        <taxon>Ascomycota</taxon>
        <taxon>Saccharomycotina</taxon>
        <taxon>Saccharomycetes</taxon>
        <taxon>Saccharomycodales</taxon>
        <taxon>Saccharomycodaceae</taxon>
        <taxon>Hanseniaspora</taxon>
    </lineage>
</organism>
<dbReference type="SMART" id="SM00671">
    <property type="entry name" value="SEL1"/>
    <property type="match status" value="2"/>
</dbReference>
<dbReference type="PANTHER" id="PTHR46430:SF3">
    <property type="entry name" value="ACTIVATOR OF C KINASE PROTEIN 1"/>
    <property type="match status" value="1"/>
</dbReference>
<gene>
    <name evidence="3" type="ORF">AWRI3578_g3862</name>
</gene>
<dbReference type="InterPro" id="IPR051726">
    <property type="entry name" value="Chitin_Synth_Reg"/>
</dbReference>
<dbReference type="GO" id="GO:0016301">
    <property type="term" value="F:kinase activity"/>
    <property type="evidence" value="ECO:0007669"/>
    <property type="project" value="UniProtKB-KW"/>
</dbReference>
<dbReference type="Pfam" id="PF08238">
    <property type="entry name" value="Sel1"/>
    <property type="match status" value="4"/>
</dbReference>
<reference evidence="4" key="1">
    <citation type="journal article" date="2016" name="Genome Announc.">
        <title>Genome sequences of three species of Hanseniaspora isolated from spontaneous wine fermentations.</title>
        <authorList>
            <person name="Sternes P.R."/>
            <person name="Lee D."/>
            <person name="Kutyna D.R."/>
            <person name="Borneman A.R."/>
        </authorList>
    </citation>
    <scope>NUCLEOTIDE SEQUENCE [LARGE SCALE GENOMIC DNA]</scope>
    <source>
        <strain evidence="4">AWRI3578</strain>
    </source>
</reference>
<keyword evidence="4" id="KW-1185">Reference proteome</keyword>
<dbReference type="PANTHER" id="PTHR46430">
    <property type="entry name" value="PROTEIN SKT5-RELATED"/>
    <property type="match status" value="1"/>
</dbReference>
<dbReference type="Gene3D" id="1.25.40.10">
    <property type="entry name" value="Tetratricopeptide repeat domain"/>
    <property type="match status" value="1"/>
</dbReference>
<feature type="compositionally biased region" description="Basic and acidic residues" evidence="2">
    <location>
        <begin position="1"/>
        <end position="10"/>
    </location>
</feature>
<dbReference type="OrthoDB" id="272077at2759"/>
<evidence type="ECO:0000313" key="4">
    <source>
        <dbReference type="Proteomes" id="UP000095605"/>
    </source>
</evidence>
<dbReference type="EMBL" id="LPNL01000009">
    <property type="protein sequence ID" value="OEJ81383.1"/>
    <property type="molecule type" value="Genomic_DNA"/>
</dbReference>
<keyword evidence="3" id="KW-0418">Kinase</keyword>
<keyword evidence="3" id="KW-0808">Transferase</keyword>
<evidence type="ECO:0000256" key="1">
    <source>
        <dbReference type="ARBA" id="ARBA00022737"/>
    </source>
</evidence>
<feature type="region of interest" description="Disordered" evidence="2">
    <location>
        <begin position="1"/>
        <end position="40"/>
    </location>
</feature>